<organism evidence="6 7">
    <name type="scientific">Desulfobotulus mexicanus</name>
    <dbReference type="NCBI Taxonomy" id="2586642"/>
    <lineage>
        <taxon>Bacteria</taxon>
        <taxon>Pseudomonadati</taxon>
        <taxon>Thermodesulfobacteriota</taxon>
        <taxon>Desulfobacteria</taxon>
        <taxon>Desulfobacterales</taxon>
        <taxon>Desulfobacteraceae</taxon>
        <taxon>Desulfobotulus</taxon>
    </lineage>
</organism>
<evidence type="ECO:0000259" key="4">
    <source>
        <dbReference type="Pfam" id="PF09822"/>
    </source>
</evidence>
<proteinExistence type="predicted"/>
<dbReference type="OrthoDB" id="9777219at2"/>
<accession>A0A5S5MDV9</accession>
<keyword evidence="7" id="KW-1185">Reference proteome</keyword>
<feature type="transmembrane region" description="Helical" evidence="3">
    <location>
        <begin position="21"/>
        <end position="38"/>
    </location>
</feature>
<feature type="compositionally biased region" description="Basic and acidic residues" evidence="2">
    <location>
        <begin position="432"/>
        <end position="455"/>
    </location>
</feature>
<dbReference type="EMBL" id="VDMB01000019">
    <property type="protein sequence ID" value="TYT73870.1"/>
    <property type="molecule type" value="Genomic_DNA"/>
</dbReference>
<reference evidence="6 7" key="1">
    <citation type="submission" date="2019-06" db="EMBL/GenBank/DDBJ databases">
        <title>Desulfobotulus mexicanus sp. nov., a novel sulfate-reducing bacterium isolated from the sediment of an alkaline crater lake in Mexico.</title>
        <authorList>
            <person name="Hirschler-Rea A."/>
        </authorList>
    </citation>
    <scope>NUCLEOTIDE SEQUENCE [LARGE SCALE GENOMIC DNA]</scope>
    <source>
        <strain evidence="6 7">PAR22N</strain>
    </source>
</reference>
<dbReference type="InterPro" id="IPR019196">
    <property type="entry name" value="ABC_transp_unknown"/>
</dbReference>
<evidence type="ECO:0000256" key="2">
    <source>
        <dbReference type="SAM" id="MobiDB-lite"/>
    </source>
</evidence>
<feature type="domain" description="ABC-type uncharacterised transport system" evidence="4">
    <location>
        <begin position="184"/>
        <end position="504"/>
    </location>
</feature>
<name>A0A5S5MDV9_9BACT</name>
<dbReference type="SUPFAM" id="SSF52317">
    <property type="entry name" value="Class I glutamine amidotransferase-like"/>
    <property type="match status" value="1"/>
</dbReference>
<feature type="transmembrane region" description="Helical" evidence="3">
    <location>
        <begin position="616"/>
        <end position="635"/>
    </location>
</feature>
<feature type="coiled-coil region" evidence="1">
    <location>
        <begin position="545"/>
        <end position="613"/>
    </location>
</feature>
<dbReference type="AlphaFoldDB" id="A0A5S5MDV9"/>
<dbReference type="InterPro" id="IPR029062">
    <property type="entry name" value="Class_I_gatase-like"/>
</dbReference>
<comment type="caution">
    <text evidence="6">The sequence shown here is derived from an EMBL/GenBank/DDBJ whole genome shotgun (WGS) entry which is preliminary data.</text>
</comment>
<keyword evidence="3" id="KW-1133">Transmembrane helix</keyword>
<dbReference type="InterPro" id="IPR055396">
    <property type="entry name" value="DUF7088"/>
</dbReference>
<evidence type="ECO:0000313" key="6">
    <source>
        <dbReference type="EMBL" id="TYT73870.1"/>
    </source>
</evidence>
<feature type="domain" description="DUF7088" evidence="5">
    <location>
        <begin position="50"/>
        <end position="141"/>
    </location>
</feature>
<evidence type="ECO:0000313" key="7">
    <source>
        <dbReference type="Proteomes" id="UP000321899"/>
    </source>
</evidence>
<feature type="region of interest" description="Disordered" evidence="2">
    <location>
        <begin position="418"/>
        <end position="455"/>
    </location>
</feature>
<keyword evidence="1" id="KW-0175">Coiled coil</keyword>
<keyword evidence="3" id="KW-0472">Membrane</keyword>
<gene>
    <name evidence="6" type="ORF">FIM25_13115</name>
</gene>
<dbReference type="Proteomes" id="UP000321899">
    <property type="component" value="Unassembled WGS sequence"/>
</dbReference>
<protein>
    <submittedName>
        <fullName evidence="6">Uncharacterized protein</fullName>
    </submittedName>
</protein>
<dbReference type="Pfam" id="PF23357">
    <property type="entry name" value="DUF7088"/>
    <property type="match status" value="1"/>
</dbReference>
<sequence length="644" mass="71893">MEYTMTDKTKKHPGAGLKKSLAMLGLLFLTLLLLNILFSNIRIRWDATSDKIHSLSPGSIAILKKLEEPVSIRYYFSDDPMQMPVHFRAFGRRAADLLKEYEESSGGKIRLEIIHPKPDSEEEDWARTYGIEPLPTPGGDNLYLGLVAISGDREQTIAFIDPAREASLEYDITRTLTQISRAEKPQVGILSGMNIYGAPGMPGMGGGGSRWFFLKEMEKTVRLHTIDGDEEDLPEKLDLLILFQPDYLSPSMLHAIDAYVSSGGNLMVFSDPAAVSDPMSGYGPTESPLDPLFEAWGIEKDDRVVVDFHAATRLMGQNNQVENNPSWLSLDASALNRDHLITATLNSLLLPMAGTVSLGENSPLKAEVLVSSSENAALFDPAEVRMGMENVRRSFEAEGKRYPLAMIFAGQFPVAFPDGPPEEEGIQAESIGEDKAEKTDGRDKGEKLSEGKAETAVKKQKPATLVFIADADLLFDAYYMSRQSFLGFEMARVFNDNLNFVLNSVEMLSGSPDLIHVRTRDVTDRPFHRVKDLERQAETRWLSREQALLQRAEEASMRIQMLESQKQGEDALVLSEEQEAELRRFNEERMRINQELKEVRRNLRSDIDDLGTRIKIINMLAVPLLVAGAGIILGIKRRPEPPHG</sequence>
<evidence type="ECO:0000256" key="3">
    <source>
        <dbReference type="SAM" id="Phobius"/>
    </source>
</evidence>
<keyword evidence="3" id="KW-0812">Transmembrane</keyword>
<evidence type="ECO:0000256" key="1">
    <source>
        <dbReference type="SAM" id="Coils"/>
    </source>
</evidence>
<dbReference type="Pfam" id="PF09822">
    <property type="entry name" value="ABC_transp_aux"/>
    <property type="match status" value="1"/>
</dbReference>
<evidence type="ECO:0000259" key="5">
    <source>
        <dbReference type="Pfam" id="PF23357"/>
    </source>
</evidence>